<accession>A0A6G1WLF6</accession>
<dbReference type="Pfam" id="PF22000">
    <property type="entry name" value="DUF6929"/>
    <property type="match status" value="1"/>
</dbReference>
<dbReference type="EMBL" id="WISB01000104">
    <property type="protein sequence ID" value="MQW70559.1"/>
    <property type="molecule type" value="Genomic_DNA"/>
</dbReference>
<dbReference type="InterPro" id="IPR053851">
    <property type="entry name" value="DUF6929"/>
</dbReference>
<comment type="caution">
    <text evidence="1">The sequence shown here is derived from an EMBL/GenBank/DDBJ whole genome shotgun (WGS) entry which is preliminary data.</text>
</comment>
<evidence type="ECO:0000313" key="1">
    <source>
        <dbReference type="EMBL" id="MQW70559.1"/>
    </source>
</evidence>
<dbReference type="AlphaFoldDB" id="A0A6G1WLF6"/>
<name>A0A6G1WLF6_9HYPH</name>
<protein>
    <submittedName>
        <fullName evidence="1">Uncharacterized protein</fullName>
    </submittedName>
</protein>
<gene>
    <name evidence="1" type="ORF">GHJ91_15795</name>
</gene>
<proteinExistence type="predicted"/>
<organism evidence="1">
    <name type="scientific">Sinorhizobium medicae</name>
    <dbReference type="NCBI Taxonomy" id="110321"/>
    <lineage>
        <taxon>Bacteria</taxon>
        <taxon>Pseudomonadati</taxon>
        <taxon>Pseudomonadota</taxon>
        <taxon>Alphaproteobacteria</taxon>
        <taxon>Hyphomicrobiales</taxon>
        <taxon>Rhizobiaceae</taxon>
        <taxon>Sinorhizobium/Ensifer group</taxon>
        <taxon>Sinorhizobium</taxon>
    </lineage>
</organism>
<sequence>MIKLEKIRDLDVEADSPRPVHLSAASGLVCHEAAMYVITDDDLHLGVFPVRSSGPGGLIRLFDGVLPQSHDERKEQKPDLEALTLIPPYSDLSFGALLAIGSGSRSNRKRGVLLGLDACGTVCTAPRIVDLSFILDPLAAEFAQVNIEDAVVAGQELRLFQRGNKRHIDNAVIRYSLSAVLDGLDSERANSMTPIAIERFDLGTIRGTPFGFTDAAALSNGDMVFSAVAEDTEDAFHDGPCVGAGIGIIDDRGRLLSFDRIEGTHKVEGIHARLQGEVLELLLVTDADSREVPATLFSACISR</sequence>
<reference evidence="1" key="1">
    <citation type="journal article" date="2013" name="Genome Biol.">
        <title>Comparative genomics of the core and accessory genomes of 48 Sinorhizobium strains comprising five genospecies.</title>
        <authorList>
            <person name="Sugawara M."/>
            <person name="Epstein B."/>
            <person name="Badgley B.D."/>
            <person name="Unno T."/>
            <person name="Xu L."/>
            <person name="Reese J."/>
            <person name="Gyaneshwar P."/>
            <person name="Denny R."/>
            <person name="Mudge J."/>
            <person name="Bharti A.K."/>
            <person name="Farmer A.D."/>
            <person name="May G.D."/>
            <person name="Woodward J.E."/>
            <person name="Medigue C."/>
            <person name="Vallenet D."/>
            <person name="Lajus A."/>
            <person name="Rouy Z."/>
            <person name="Martinez-Vaz B."/>
            <person name="Tiffin P."/>
            <person name="Young N.D."/>
            <person name="Sadowsky M.J."/>
        </authorList>
    </citation>
    <scope>NUCLEOTIDE SEQUENCE</scope>
    <source>
        <strain evidence="1">M1</strain>
    </source>
</reference>